<dbReference type="Pfam" id="PF12928">
    <property type="entry name" value="tRNA_int_end_N2"/>
    <property type="match status" value="1"/>
</dbReference>
<evidence type="ECO:0000313" key="5">
    <source>
        <dbReference type="Proteomes" id="UP001443914"/>
    </source>
</evidence>
<keyword evidence="2" id="KW-0819">tRNA processing</keyword>
<dbReference type="EMBL" id="JBDFQZ010000002">
    <property type="protein sequence ID" value="KAK9748292.1"/>
    <property type="molecule type" value="Genomic_DNA"/>
</dbReference>
<accession>A0AAW1MQ46</accession>
<dbReference type="Proteomes" id="UP001443914">
    <property type="component" value="Unassembled WGS sequence"/>
</dbReference>
<dbReference type="InterPro" id="IPR024336">
    <property type="entry name" value="tRNA_splic_suSen54_N"/>
</dbReference>
<evidence type="ECO:0000256" key="2">
    <source>
        <dbReference type="ARBA" id="ARBA00022694"/>
    </source>
</evidence>
<name>A0AAW1MQ46_SAPOF</name>
<dbReference type="PANTHER" id="PTHR21027:SF1">
    <property type="entry name" value="TRNA-SPLICING ENDONUCLEASE SUBUNIT SEN54"/>
    <property type="match status" value="1"/>
</dbReference>
<protein>
    <recommendedName>
        <fullName evidence="3">tRNA-splicing endonuclease subunit Sen54 N-terminal domain-containing protein</fullName>
    </recommendedName>
</protein>
<dbReference type="GO" id="GO:0000214">
    <property type="term" value="C:tRNA-intron endonuclease complex"/>
    <property type="evidence" value="ECO:0007669"/>
    <property type="project" value="TreeGrafter"/>
</dbReference>
<evidence type="ECO:0000259" key="3">
    <source>
        <dbReference type="Pfam" id="PF12928"/>
    </source>
</evidence>
<comment type="caution">
    <text evidence="4">The sequence shown here is derived from an EMBL/GenBank/DDBJ whole genome shotgun (WGS) entry which is preliminary data.</text>
</comment>
<gene>
    <name evidence="4" type="ORF">RND81_02G048100</name>
</gene>
<feature type="domain" description="tRNA-splicing endonuclease subunit Sen54 N-terminal" evidence="3">
    <location>
        <begin position="35"/>
        <end position="98"/>
    </location>
</feature>
<keyword evidence="5" id="KW-1185">Reference proteome</keyword>
<comment type="similarity">
    <text evidence="1">Belongs to the SEN54 family.</text>
</comment>
<reference evidence="4 5" key="1">
    <citation type="submission" date="2024-03" db="EMBL/GenBank/DDBJ databases">
        <title>WGS assembly of Saponaria officinalis var. Norfolk2.</title>
        <authorList>
            <person name="Jenkins J."/>
            <person name="Shu S."/>
            <person name="Grimwood J."/>
            <person name="Barry K."/>
            <person name="Goodstein D."/>
            <person name="Schmutz J."/>
            <person name="Leebens-Mack J."/>
            <person name="Osbourn A."/>
        </authorList>
    </citation>
    <scope>NUCLEOTIDE SEQUENCE [LARGE SCALE GENOMIC DNA]</scope>
    <source>
        <strain evidence="5">cv. Norfolk2</strain>
        <strain evidence="4">JIC</strain>
        <tissue evidence="4">Leaf</tissue>
    </source>
</reference>
<organism evidence="4 5">
    <name type="scientific">Saponaria officinalis</name>
    <name type="common">Common soapwort</name>
    <name type="synonym">Lychnis saponaria</name>
    <dbReference type="NCBI Taxonomy" id="3572"/>
    <lineage>
        <taxon>Eukaryota</taxon>
        <taxon>Viridiplantae</taxon>
        <taxon>Streptophyta</taxon>
        <taxon>Embryophyta</taxon>
        <taxon>Tracheophyta</taxon>
        <taxon>Spermatophyta</taxon>
        <taxon>Magnoliopsida</taxon>
        <taxon>eudicotyledons</taxon>
        <taxon>Gunneridae</taxon>
        <taxon>Pentapetalae</taxon>
        <taxon>Caryophyllales</taxon>
        <taxon>Caryophyllaceae</taxon>
        <taxon>Caryophylleae</taxon>
        <taxon>Saponaria</taxon>
    </lineage>
</organism>
<dbReference type="AlphaFoldDB" id="A0AAW1MQ46"/>
<dbReference type="EMBL" id="JBDFQZ010000002">
    <property type="protein sequence ID" value="KAK9748293.1"/>
    <property type="molecule type" value="Genomic_DNA"/>
</dbReference>
<sequence length="264" mass="29737">MEYFEEIPWSSSGDEQSDSEFCFEESIDEDLLSEAGSTSKLQPRKTVIKACWNEELGMSEVLQHKGGLLISIGIVRNTKIYLSIEETLYLAEIGSLMLVDDKDTTVLLKEIYEKVANGKGGCTWEYFEVYRYLKSLGYIVGRHDIPWSLKSVRNCSNPVEGTVVEKTIVRAVLDETSIAGLLKGLQISEKKLFFDVYLPNSKFRKTSPGDPVFTVSLARHYPPSISEIGVLERQCNGIPLKIVHVDHGRVSFFSFEQVELPTLP</sequence>
<evidence type="ECO:0000313" key="4">
    <source>
        <dbReference type="EMBL" id="KAK9748293.1"/>
    </source>
</evidence>
<dbReference type="InterPro" id="IPR024337">
    <property type="entry name" value="tRNA_splic_suSen54"/>
</dbReference>
<proteinExistence type="inferred from homology"/>
<dbReference type="PANTHER" id="PTHR21027">
    <property type="entry name" value="TRNA-SPLICING ENDONUCLEASE SUBUNIT SEN54"/>
    <property type="match status" value="1"/>
</dbReference>
<dbReference type="GO" id="GO:0000379">
    <property type="term" value="P:tRNA-type intron splice site recognition and cleavage"/>
    <property type="evidence" value="ECO:0007669"/>
    <property type="project" value="TreeGrafter"/>
</dbReference>
<evidence type="ECO:0000256" key="1">
    <source>
        <dbReference type="ARBA" id="ARBA00005736"/>
    </source>
</evidence>